<dbReference type="InterPro" id="IPR012910">
    <property type="entry name" value="Plug_dom"/>
</dbReference>
<name>A0A1V9FSJ6_9BACT</name>
<dbReference type="NCBIfam" id="TIGR04057">
    <property type="entry name" value="SusC_RagA_signa"/>
    <property type="match status" value="1"/>
</dbReference>
<dbReference type="Gene3D" id="2.170.130.10">
    <property type="entry name" value="TonB-dependent receptor, plug domain"/>
    <property type="match status" value="1"/>
</dbReference>
<feature type="signal peptide" evidence="8">
    <location>
        <begin position="1"/>
        <end position="26"/>
    </location>
</feature>
<evidence type="ECO:0000313" key="10">
    <source>
        <dbReference type="EMBL" id="OQP61310.1"/>
    </source>
</evidence>
<dbReference type="OrthoDB" id="9768177at2"/>
<dbReference type="SUPFAM" id="SSF49464">
    <property type="entry name" value="Carboxypeptidase regulatory domain-like"/>
    <property type="match status" value="1"/>
</dbReference>
<dbReference type="RefSeq" id="WP_081151948.1">
    <property type="nucleotide sequence ID" value="NZ_LVYD01000058.1"/>
</dbReference>
<keyword evidence="2 7" id="KW-0813">Transport</keyword>
<evidence type="ECO:0000259" key="9">
    <source>
        <dbReference type="Pfam" id="PF07715"/>
    </source>
</evidence>
<evidence type="ECO:0000256" key="4">
    <source>
        <dbReference type="ARBA" id="ARBA00022692"/>
    </source>
</evidence>
<keyword evidence="11" id="KW-1185">Reference proteome</keyword>
<evidence type="ECO:0000256" key="5">
    <source>
        <dbReference type="ARBA" id="ARBA00023136"/>
    </source>
</evidence>
<feature type="domain" description="TonB-dependent receptor plug" evidence="9">
    <location>
        <begin position="131"/>
        <end position="257"/>
    </location>
</feature>
<evidence type="ECO:0000256" key="8">
    <source>
        <dbReference type="SAM" id="SignalP"/>
    </source>
</evidence>
<dbReference type="Pfam" id="PF13715">
    <property type="entry name" value="CarbopepD_reg_2"/>
    <property type="match status" value="1"/>
</dbReference>
<organism evidence="10 11">
    <name type="scientific">Niastella vici</name>
    <dbReference type="NCBI Taxonomy" id="1703345"/>
    <lineage>
        <taxon>Bacteria</taxon>
        <taxon>Pseudomonadati</taxon>
        <taxon>Bacteroidota</taxon>
        <taxon>Chitinophagia</taxon>
        <taxon>Chitinophagales</taxon>
        <taxon>Chitinophagaceae</taxon>
        <taxon>Niastella</taxon>
    </lineage>
</organism>
<keyword evidence="4 7" id="KW-0812">Transmembrane</keyword>
<dbReference type="InterPro" id="IPR008969">
    <property type="entry name" value="CarboxyPept-like_regulatory"/>
</dbReference>
<accession>A0A1V9FSJ6</accession>
<evidence type="ECO:0000256" key="6">
    <source>
        <dbReference type="ARBA" id="ARBA00023237"/>
    </source>
</evidence>
<dbReference type="PROSITE" id="PS52016">
    <property type="entry name" value="TONB_DEPENDENT_REC_3"/>
    <property type="match status" value="1"/>
</dbReference>
<dbReference type="GO" id="GO:0009279">
    <property type="term" value="C:cell outer membrane"/>
    <property type="evidence" value="ECO:0007669"/>
    <property type="project" value="UniProtKB-SubCell"/>
</dbReference>
<dbReference type="STRING" id="1703345.A3860_06265"/>
<dbReference type="EMBL" id="LVYD01000058">
    <property type="protein sequence ID" value="OQP61310.1"/>
    <property type="molecule type" value="Genomic_DNA"/>
</dbReference>
<keyword evidence="5 7" id="KW-0472">Membrane</keyword>
<reference evidence="10 11" key="1">
    <citation type="submission" date="2016-03" db="EMBL/GenBank/DDBJ databases">
        <title>Niastella vici sp. nov., isolated from farmland soil.</title>
        <authorList>
            <person name="Chen L."/>
            <person name="Wang D."/>
            <person name="Yang S."/>
            <person name="Wang G."/>
        </authorList>
    </citation>
    <scope>NUCLEOTIDE SEQUENCE [LARGE SCALE GENOMIC DNA]</scope>
    <source>
        <strain evidence="10 11">DJ57</strain>
    </source>
</reference>
<keyword evidence="6 7" id="KW-0998">Cell outer membrane</keyword>
<dbReference type="InterPro" id="IPR039426">
    <property type="entry name" value="TonB-dep_rcpt-like"/>
</dbReference>
<dbReference type="InterPro" id="IPR023997">
    <property type="entry name" value="TonB-dep_OMP_SusC/RagA_CS"/>
</dbReference>
<evidence type="ECO:0000256" key="1">
    <source>
        <dbReference type="ARBA" id="ARBA00004571"/>
    </source>
</evidence>
<comment type="subcellular location">
    <subcellularLocation>
        <location evidence="1 7">Cell outer membrane</location>
        <topology evidence="1 7">Multi-pass membrane protein</topology>
    </subcellularLocation>
</comment>
<dbReference type="Gene3D" id="2.40.170.20">
    <property type="entry name" value="TonB-dependent receptor, beta-barrel domain"/>
    <property type="match status" value="1"/>
</dbReference>
<sequence length="1049" mass="113886">MKRVKLIASGSLLLCFHLLFAFSGLAQSAQLKGVVKNETDQTPIPNVTVTLVSNSSEASTTTDTKGRFTLTIPASANSSSIQLVVSSVGYEKKQLTIDPSQGFLTISLKQGGADMLDNVVVTALGIKKDRKAVSYAVSEAKGSEFTQARENNVANALSGKIAGVNAAGLSTGPGGSSRVTIRGNSSMIGDNQPLYVINGMPIDNTVPGGAPTANGITSNIDKGDGIAGINPDDIETITVLKGGTAAALYGSRASNGVIMITTKKGRAQKGIGVEYNSTYTMENVAVIPDFQYEYGQGLNGDMPLTLADGQQSGRKSWGAPIDPSKQFMGADGKMHPYAAQKKNIQNYYQTGTTFTNSLAFSGGNEAIQYRFSLADLNSKGILPNTTYKRKTFNLSVNGKINDKLSFEALAQYNLEQGHNRTGAGDALGNPNWTPLEISTTADIRWFKPGYDSAGNELLWNDAAIASNGYFVQNKWKEDDTKNRFIGQASISYELVKNLVFKGTVSRDFYNYNYVNILPTGTLYTPLGEYVGLKSDLSETNGMITASYKTKFAQDFGVSAMVGANNRKFENKELNLSGKQYIVPYFYSFSNLAASTTRPYTSHFTVNSVFGSVDLDYKGLFYLTFTGREDWFSTLSPTNNHIFYPSVGGSFILSDAVELPKFINMAKVRASWAGVGGGAPQPYQINLTYSNVPSSGQPLMNVTQDASGQNSISNIGLKPYSTHTYEGGLELQALNNRLGLDVAYYERQTTQDIVQTTISGTSGYNSVILNVGELRNKGVELLLTGKPVRTADFGWNVSYNMAYNESKVVELAPGLNSVQIASAVNGWATLQHIKGMPYGTIVGTHMVRDANNNVVFNRGSHLPVMSDPAPLGNSVAPYTMGLSNEFRYKNFSLNVLLDGKFGNKIFSIFELYATRMGKLKSTLPGRDKGLELKGVDQTGAVYDTTITQAGGVLRTYYDNYKVYSDKFLHDGSFIKLRQVILSYNIPVSKIKLAKIQSANISFVARNLFILYRQTKNFDPEQSFTNSNAQGFESIGLPRTRSYGLNLTLKL</sequence>
<dbReference type="AlphaFoldDB" id="A0A1V9FSJ6"/>
<dbReference type="NCBIfam" id="TIGR04056">
    <property type="entry name" value="OMP_RagA_SusC"/>
    <property type="match status" value="1"/>
</dbReference>
<dbReference type="Pfam" id="PF07715">
    <property type="entry name" value="Plug"/>
    <property type="match status" value="1"/>
</dbReference>
<feature type="chain" id="PRO_5013184308" evidence="8">
    <location>
        <begin position="27"/>
        <end position="1049"/>
    </location>
</feature>
<evidence type="ECO:0000256" key="2">
    <source>
        <dbReference type="ARBA" id="ARBA00022448"/>
    </source>
</evidence>
<keyword evidence="8" id="KW-0732">Signal</keyword>
<dbReference type="Gene3D" id="2.60.40.1120">
    <property type="entry name" value="Carboxypeptidase-like, regulatory domain"/>
    <property type="match status" value="1"/>
</dbReference>
<evidence type="ECO:0000256" key="3">
    <source>
        <dbReference type="ARBA" id="ARBA00022452"/>
    </source>
</evidence>
<dbReference type="InterPro" id="IPR036942">
    <property type="entry name" value="Beta-barrel_TonB_sf"/>
</dbReference>
<evidence type="ECO:0000313" key="11">
    <source>
        <dbReference type="Proteomes" id="UP000192796"/>
    </source>
</evidence>
<dbReference type="InterPro" id="IPR023996">
    <property type="entry name" value="TonB-dep_OMP_SusC/RagA"/>
</dbReference>
<comment type="similarity">
    <text evidence="7">Belongs to the TonB-dependent receptor family.</text>
</comment>
<protein>
    <submittedName>
        <fullName evidence="10">SusC/RagA family protein</fullName>
    </submittedName>
</protein>
<evidence type="ECO:0000256" key="7">
    <source>
        <dbReference type="PROSITE-ProRule" id="PRU01360"/>
    </source>
</evidence>
<dbReference type="InterPro" id="IPR037066">
    <property type="entry name" value="Plug_dom_sf"/>
</dbReference>
<proteinExistence type="inferred from homology"/>
<gene>
    <name evidence="10" type="ORF">A3860_06265</name>
</gene>
<comment type="caution">
    <text evidence="10">The sequence shown here is derived from an EMBL/GenBank/DDBJ whole genome shotgun (WGS) entry which is preliminary data.</text>
</comment>
<dbReference type="SUPFAM" id="SSF56935">
    <property type="entry name" value="Porins"/>
    <property type="match status" value="1"/>
</dbReference>
<keyword evidence="3 7" id="KW-1134">Transmembrane beta strand</keyword>
<dbReference type="Proteomes" id="UP000192796">
    <property type="component" value="Unassembled WGS sequence"/>
</dbReference>